<dbReference type="eggNOG" id="ENOG503029C">
    <property type="taxonomic scope" value="Bacteria"/>
</dbReference>
<feature type="compositionally biased region" description="Low complexity" evidence="1">
    <location>
        <begin position="240"/>
        <end position="249"/>
    </location>
</feature>
<dbReference type="STRING" id="1304275.C41B8_05608"/>
<dbReference type="OrthoDB" id="6104805at2"/>
<feature type="compositionally biased region" description="Basic and acidic residues" evidence="1">
    <location>
        <begin position="250"/>
        <end position="259"/>
    </location>
</feature>
<evidence type="ECO:0000313" key="3">
    <source>
        <dbReference type="Proteomes" id="UP000028302"/>
    </source>
</evidence>
<evidence type="ECO:0000256" key="1">
    <source>
        <dbReference type="SAM" id="MobiDB-lite"/>
    </source>
</evidence>
<feature type="region of interest" description="Disordered" evidence="1">
    <location>
        <begin position="227"/>
        <end position="284"/>
    </location>
</feature>
<organism evidence="2 3">
    <name type="scientific">Salinisphaera hydrothermalis (strain C41B8)</name>
    <dbReference type="NCBI Taxonomy" id="1304275"/>
    <lineage>
        <taxon>Bacteria</taxon>
        <taxon>Pseudomonadati</taxon>
        <taxon>Pseudomonadota</taxon>
        <taxon>Gammaproteobacteria</taxon>
        <taxon>Salinisphaerales</taxon>
        <taxon>Salinisphaeraceae</taxon>
        <taxon>Salinisphaera</taxon>
    </lineage>
</organism>
<dbReference type="RefSeq" id="WP_037335255.1">
    <property type="nucleotide sequence ID" value="NZ_APNK01000005.1"/>
</dbReference>
<dbReference type="InterPro" id="IPR009785">
    <property type="entry name" value="Prophage_Lj928_Orf309"/>
</dbReference>
<dbReference type="AlphaFoldDB" id="A0A084INR9"/>
<dbReference type="Proteomes" id="UP000028302">
    <property type="component" value="Unassembled WGS sequence"/>
</dbReference>
<sequence length="338" mass="38148">MEQQLEIQTQPAWISLNFEEMSAALDAHLADFQSMVVTPDNIKDAKKAATELNKLANDIDQRRKDAVREVSKPIKEFDSQAKTLHGKCKDVRQSLLDQVDIYESQVREQARQLLDERRASLWDDANVDDEFRQAKIDDLVKLSAVTDKGNLSKSAREAIEARVKDDRALQDKVERRLLELERDCYAAGLDTPLARQHVEHFLYADDDTYREQLQKMIATEVERQQKAEARRRQMAEREAAVAAETQAETQRQDAAEAKQADVQAAVAQAEQAAPAAEDAPDDSQQWRVTIVFEVATPRAKNISVDQLKQHVGARLKDAGIPAPSYIEAHQTEAEHVDA</sequence>
<dbReference type="EMBL" id="APNK01000005">
    <property type="protein sequence ID" value="KEZ78353.1"/>
    <property type="molecule type" value="Genomic_DNA"/>
</dbReference>
<keyword evidence="3" id="KW-1185">Reference proteome</keyword>
<comment type="caution">
    <text evidence="2">The sequence shown here is derived from an EMBL/GenBank/DDBJ whole genome shotgun (WGS) entry which is preliminary data.</text>
</comment>
<protein>
    <submittedName>
        <fullName evidence="2">CAP-Gly domain-containing protein</fullName>
    </submittedName>
</protein>
<evidence type="ECO:0000313" key="2">
    <source>
        <dbReference type="EMBL" id="KEZ78353.1"/>
    </source>
</evidence>
<feature type="compositionally biased region" description="Low complexity" evidence="1">
    <location>
        <begin position="260"/>
        <end position="277"/>
    </location>
</feature>
<name>A0A084INR9_SALHC</name>
<reference evidence="2 3" key="1">
    <citation type="submission" date="2013-03" db="EMBL/GenBank/DDBJ databases">
        <title>Salinisphaera hydrothermalis C41B8 Genome Sequencing.</title>
        <authorList>
            <person name="Li C."/>
            <person name="Lai Q."/>
            <person name="Shao Z."/>
        </authorList>
    </citation>
    <scope>NUCLEOTIDE SEQUENCE [LARGE SCALE GENOMIC DNA]</scope>
    <source>
        <strain evidence="2 3">C41B8</strain>
    </source>
</reference>
<proteinExistence type="predicted"/>
<gene>
    <name evidence="2" type="ORF">C41B8_05608</name>
</gene>
<dbReference type="Pfam" id="PF07083">
    <property type="entry name" value="DUF1351"/>
    <property type="match status" value="1"/>
</dbReference>
<feature type="compositionally biased region" description="Basic and acidic residues" evidence="1">
    <location>
        <begin position="227"/>
        <end position="239"/>
    </location>
</feature>
<accession>A0A084INR9</accession>